<comment type="caution">
    <text evidence="3">The sequence shown here is derived from an EMBL/GenBank/DDBJ whole genome shotgun (WGS) entry which is preliminary data.</text>
</comment>
<keyword evidence="4" id="KW-1185">Reference proteome</keyword>
<evidence type="ECO:0000313" key="3">
    <source>
        <dbReference type="EMBL" id="MBD1223923.1"/>
    </source>
</evidence>
<reference evidence="3 4" key="1">
    <citation type="submission" date="2020-09" db="EMBL/GenBank/DDBJ databases">
        <title>Draft Genome Sequences of Oil-Oxidizing Bacteria Halomonas titanicae, Marinobacter lutaoensis, and Virgibacillus halodenitrificans Isolated from Highly Saline Environments.</title>
        <authorList>
            <person name="Grouzdev D.S."/>
            <person name="Sokolova D.S."/>
            <person name="Semenova E.M."/>
            <person name="Borzenkov I.A."/>
            <person name="Bidzhieva S.K."/>
            <person name="Poltaraus A.B."/>
            <person name="Nazina T.N."/>
        </authorList>
    </citation>
    <scope>NUCLEOTIDE SEQUENCE [LARGE SCALE GENOMIC DNA]</scope>
    <source>
        <strain evidence="3 4">VKM B-3472D</strain>
    </source>
</reference>
<sequence length="287" mass="31532">MRICQFKSEKGMTLVELLAALALFGLIVALSSGVIVQLMGSEQKTSASISVKQEANVVMSDLRSQFYTKDTNKICLPPDTPLKVAEAQIINGVEKQMDSDGCVNDVDQQEPIEMNLTFSDTASKQEIELQTSWAGRKEHVLLLSSIDNCKDNDNNGCEDDNEEDDSDDFEKFPCIINGSISTNKKVKLMKGRCPEDTYIITGALTANNSFSLQHDGVILKIGGSATFHQEVEIAKNTQLIVGGAAQFNQRIKLKKESLIDIKGSATFQEINLHKGAKIIVNNKPYEP</sequence>
<name>A0ABR7VSK0_VIRHA</name>
<dbReference type="PROSITE" id="PS00409">
    <property type="entry name" value="PROKAR_NTER_METHYL"/>
    <property type="match status" value="1"/>
</dbReference>
<comment type="subcellular location">
    <subcellularLocation>
        <location evidence="1">Cell surface</location>
    </subcellularLocation>
</comment>
<proteinExistence type="predicted"/>
<dbReference type="Proteomes" id="UP000621631">
    <property type="component" value="Unassembled WGS sequence"/>
</dbReference>
<keyword evidence="2" id="KW-0178">Competence</keyword>
<dbReference type="InterPro" id="IPR012902">
    <property type="entry name" value="N_methyl_site"/>
</dbReference>
<gene>
    <name evidence="3" type="ORF">IC602_15055</name>
</gene>
<evidence type="ECO:0000256" key="2">
    <source>
        <dbReference type="ARBA" id="ARBA00023287"/>
    </source>
</evidence>
<dbReference type="Pfam" id="PF07963">
    <property type="entry name" value="N_methyl"/>
    <property type="match status" value="1"/>
</dbReference>
<dbReference type="RefSeq" id="WP_189778876.1">
    <property type="nucleotide sequence ID" value="NZ_JACWEZ010000011.1"/>
</dbReference>
<organism evidence="3 4">
    <name type="scientific">Virgibacillus halodenitrificans</name>
    <name type="common">Bacillus halodenitrificans</name>
    <dbReference type="NCBI Taxonomy" id="1482"/>
    <lineage>
        <taxon>Bacteria</taxon>
        <taxon>Bacillati</taxon>
        <taxon>Bacillota</taxon>
        <taxon>Bacilli</taxon>
        <taxon>Bacillales</taxon>
        <taxon>Bacillaceae</taxon>
        <taxon>Virgibacillus</taxon>
    </lineage>
</organism>
<protein>
    <submittedName>
        <fullName evidence="3">Prepilin-type N-terminal cleavage/methylation domain-containing protein</fullName>
    </submittedName>
</protein>
<accession>A0ABR7VSK0</accession>
<dbReference type="EMBL" id="JACWEZ010000011">
    <property type="protein sequence ID" value="MBD1223923.1"/>
    <property type="molecule type" value="Genomic_DNA"/>
</dbReference>
<evidence type="ECO:0000313" key="4">
    <source>
        <dbReference type="Proteomes" id="UP000621631"/>
    </source>
</evidence>
<evidence type="ECO:0000256" key="1">
    <source>
        <dbReference type="ARBA" id="ARBA00004241"/>
    </source>
</evidence>
<dbReference type="NCBIfam" id="TIGR02532">
    <property type="entry name" value="IV_pilin_GFxxxE"/>
    <property type="match status" value="1"/>
</dbReference>